<evidence type="ECO:0000256" key="7">
    <source>
        <dbReference type="ARBA" id="ARBA00022795"/>
    </source>
</evidence>
<keyword evidence="5 13" id="KW-1003">Cell membrane</keyword>
<keyword evidence="15" id="KW-0282">Flagellum</keyword>
<keyword evidence="7 13" id="KW-1005">Bacterial flagellum biogenesis</keyword>
<gene>
    <name evidence="13" type="primary">flhB</name>
    <name evidence="15" type="ORF">SAMN06265182_1149</name>
</gene>
<dbReference type="GO" id="GO:0005886">
    <property type="term" value="C:plasma membrane"/>
    <property type="evidence" value="ECO:0007669"/>
    <property type="project" value="UniProtKB-SubCell"/>
</dbReference>
<dbReference type="NCBIfam" id="TIGR00328">
    <property type="entry name" value="flhB"/>
    <property type="match status" value="1"/>
</dbReference>
<protein>
    <recommendedName>
        <fullName evidence="3 13">Flagellar biosynthetic protein FlhB</fullName>
    </recommendedName>
</protein>
<evidence type="ECO:0000256" key="3">
    <source>
        <dbReference type="ARBA" id="ARBA00021622"/>
    </source>
</evidence>
<dbReference type="Proteomes" id="UP000219036">
    <property type="component" value="Unassembled WGS sequence"/>
</dbReference>
<evidence type="ECO:0000256" key="5">
    <source>
        <dbReference type="ARBA" id="ARBA00022475"/>
    </source>
</evidence>
<evidence type="ECO:0000256" key="10">
    <source>
        <dbReference type="ARBA" id="ARBA00023136"/>
    </source>
</evidence>
<organism evidence="15 16">
    <name type="scientific">Persephonella hydrogeniphila</name>
    <dbReference type="NCBI Taxonomy" id="198703"/>
    <lineage>
        <taxon>Bacteria</taxon>
        <taxon>Pseudomonadati</taxon>
        <taxon>Aquificota</taxon>
        <taxon>Aquificia</taxon>
        <taxon>Aquificales</taxon>
        <taxon>Hydrogenothermaceae</taxon>
        <taxon>Persephonella</taxon>
    </lineage>
</organism>
<feature type="region of interest" description="Disordered" evidence="14">
    <location>
        <begin position="1"/>
        <end position="23"/>
    </location>
</feature>
<dbReference type="GO" id="GO:0044780">
    <property type="term" value="P:bacterial-type flagellum assembly"/>
    <property type="evidence" value="ECO:0007669"/>
    <property type="project" value="InterPro"/>
</dbReference>
<dbReference type="FunFam" id="3.40.1690.10:FF:000001">
    <property type="entry name" value="Flagellar biosynthetic protein FlhB"/>
    <property type="match status" value="1"/>
</dbReference>
<feature type="transmembrane region" description="Helical" evidence="13">
    <location>
        <begin position="77"/>
        <end position="102"/>
    </location>
</feature>
<feature type="transmembrane region" description="Helical" evidence="13">
    <location>
        <begin position="31"/>
        <end position="50"/>
    </location>
</feature>
<keyword evidence="8 13" id="KW-0653">Protein transport</keyword>
<evidence type="ECO:0000256" key="6">
    <source>
        <dbReference type="ARBA" id="ARBA00022692"/>
    </source>
</evidence>
<dbReference type="SUPFAM" id="SSF160544">
    <property type="entry name" value="EscU C-terminal domain-like"/>
    <property type="match status" value="1"/>
</dbReference>
<dbReference type="RefSeq" id="WP_097000324.1">
    <property type="nucleotide sequence ID" value="NZ_OBEI01000004.1"/>
</dbReference>
<proteinExistence type="inferred from homology"/>
<name>A0A285NF38_9AQUI</name>
<evidence type="ECO:0000256" key="8">
    <source>
        <dbReference type="ARBA" id="ARBA00022927"/>
    </source>
</evidence>
<sequence>MAKDPSKTEKATPRRRQKAREEGQVAKSQDIPIAATLFVTFLVLIAYIPYSYNILSEYFRHTFSDPLYLLPEENGGFVSYTIKVILILLSPVFVVLLAVGIFSNVAQFGFLFSSKALTPKIERLDVIKGLGRLVSLKTAFELVRNLLKLLFASAVGYFLVMKIINESFNMSFIPITHEIYFLFKYTLMLVLAFALVSIPIAVIDFIYRRWEYEENIKMSKHEIKEERKMYEGNPQIKAAIRKKQREMAMMRMMAEVPKADVVITNPDHYAVALIYEKGKMNAPKVVAKGKNLIAEKIKEIAKRHDVPIVEDPPLARALYASVEVGDFIPEKFYVAIAKILARIYKQKGLLS</sequence>
<dbReference type="InterPro" id="IPR006135">
    <property type="entry name" value="T3SS_substrate_exporter"/>
</dbReference>
<dbReference type="GO" id="GO:0009306">
    <property type="term" value="P:protein secretion"/>
    <property type="evidence" value="ECO:0007669"/>
    <property type="project" value="InterPro"/>
</dbReference>
<keyword evidence="6 13" id="KW-0812">Transmembrane</keyword>
<dbReference type="InterPro" id="IPR006136">
    <property type="entry name" value="FlhB"/>
</dbReference>
<dbReference type="PANTHER" id="PTHR30531">
    <property type="entry name" value="FLAGELLAR BIOSYNTHETIC PROTEIN FLHB"/>
    <property type="match status" value="1"/>
</dbReference>
<feature type="transmembrane region" description="Helical" evidence="13">
    <location>
        <begin position="146"/>
        <end position="165"/>
    </location>
</feature>
<dbReference type="Pfam" id="PF01312">
    <property type="entry name" value="Bac_export_2"/>
    <property type="match status" value="1"/>
</dbReference>
<comment type="subcellular location">
    <subcellularLocation>
        <location evidence="1">Cell membrane</location>
        <topology evidence="1">Multi-pass membrane protein</topology>
    </subcellularLocation>
</comment>
<comment type="function">
    <text evidence="12 13">Required for formation of the rod structure in the basal body of the flagellar apparatus. Together with FliI and FliH, may constitute the export apparatus of flagellin.</text>
</comment>
<evidence type="ECO:0000313" key="16">
    <source>
        <dbReference type="Proteomes" id="UP000219036"/>
    </source>
</evidence>
<keyword evidence="15" id="KW-0966">Cell projection</keyword>
<evidence type="ECO:0000313" key="15">
    <source>
        <dbReference type="EMBL" id="SNZ08080.1"/>
    </source>
</evidence>
<keyword evidence="4 13" id="KW-0813">Transport</keyword>
<dbReference type="Gene3D" id="6.10.250.2080">
    <property type="match status" value="1"/>
</dbReference>
<keyword evidence="9 13" id="KW-1133">Transmembrane helix</keyword>
<evidence type="ECO:0000256" key="2">
    <source>
        <dbReference type="ARBA" id="ARBA00010690"/>
    </source>
</evidence>
<evidence type="ECO:0000256" key="4">
    <source>
        <dbReference type="ARBA" id="ARBA00022448"/>
    </source>
</evidence>
<dbReference type="EMBL" id="OBEI01000004">
    <property type="protein sequence ID" value="SNZ08080.1"/>
    <property type="molecule type" value="Genomic_DNA"/>
</dbReference>
<evidence type="ECO:0000256" key="14">
    <source>
        <dbReference type="SAM" id="MobiDB-lite"/>
    </source>
</evidence>
<reference evidence="16" key="1">
    <citation type="submission" date="2017-09" db="EMBL/GenBank/DDBJ databases">
        <authorList>
            <person name="Varghese N."/>
            <person name="Submissions S."/>
        </authorList>
    </citation>
    <scope>NUCLEOTIDE SEQUENCE [LARGE SCALE GENOMIC DNA]</scope>
    <source>
        <strain evidence="16">DSM 15103</strain>
    </source>
</reference>
<feature type="compositionally biased region" description="Basic and acidic residues" evidence="14">
    <location>
        <begin position="1"/>
        <end position="12"/>
    </location>
</feature>
<evidence type="ECO:0000256" key="11">
    <source>
        <dbReference type="ARBA" id="ARBA00023225"/>
    </source>
</evidence>
<feature type="transmembrane region" description="Helical" evidence="13">
    <location>
        <begin position="185"/>
        <end position="207"/>
    </location>
</feature>
<evidence type="ECO:0000256" key="12">
    <source>
        <dbReference type="ARBA" id="ARBA00025078"/>
    </source>
</evidence>
<accession>A0A285NF38</accession>
<evidence type="ECO:0000256" key="1">
    <source>
        <dbReference type="ARBA" id="ARBA00004651"/>
    </source>
</evidence>
<comment type="similarity">
    <text evidence="2 13">Belongs to the type III secretion exporter family.</text>
</comment>
<evidence type="ECO:0000256" key="9">
    <source>
        <dbReference type="ARBA" id="ARBA00022989"/>
    </source>
</evidence>
<keyword evidence="16" id="KW-1185">Reference proteome</keyword>
<dbReference type="PRINTS" id="PR00950">
    <property type="entry name" value="TYPE3IMSPROT"/>
</dbReference>
<dbReference type="AlphaFoldDB" id="A0A285NF38"/>
<dbReference type="Gene3D" id="3.40.1690.10">
    <property type="entry name" value="secretion proteins EscU"/>
    <property type="match status" value="1"/>
</dbReference>
<keyword evidence="10 13" id="KW-0472">Membrane</keyword>
<keyword evidence="15" id="KW-0969">Cilium</keyword>
<dbReference type="PANTHER" id="PTHR30531:SF12">
    <property type="entry name" value="FLAGELLAR BIOSYNTHETIC PROTEIN FLHB"/>
    <property type="match status" value="1"/>
</dbReference>
<dbReference type="InterPro" id="IPR029025">
    <property type="entry name" value="T3SS_substrate_exporter_C"/>
</dbReference>
<evidence type="ECO:0000256" key="13">
    <source>
        <dbReference type="RuleBase" id="RU364091"/>
    </source>
</evidence>
<keyword evidence="11 13" id="KW-1006">Bacterial flagellum protein export</keyword>
<dbReference type="OrthoDB" id="9807950at2"/>